<evidence type="ECO:0000313" key="1">
    <source>
        <dbReference type="EMBL" id="KZP04429.1"/>
    </source>
</evidence>
<name>A0A167UY11_9AGAM</name>
<dbReference type="AlphaFoldDB" id="A0A167UY11"/>
<gene>
    <name evidence="1" type="ORF">FIBSPDRAFT_904285</name>
</gene>
<accession>A0A167UY11</accession>
<proteinExistence type="predicted"/>
<reference evidence="1 2" key="1">
    <citation type="journal article" date="2016" name="Mol. Biol. Evol.">
        <title>Comparative Genomics of Early-Diverging Mushroom-Forming Fungi Provides Insights into the Origins of Lignocellulose Decay Capabilities.</title>
        <authorList>
            <person name="Nagy L.G."/>
            <person name="Riley R."/>
            <person name="Tritt A."/>
            <person name="Adam C."/>
            <person name="Daum C."/>
            <person name="Floudas D."/>
            <person name="Sun H."/>
            <person name="Yadav J.S."/>
            <person name="Pangilinan J."/>
            <person name="Larsson K.H."/>
            <person name="Matsuura K."/>
            <person name="Barry K."/>
            <person name="Labutti K."/>
            <person name="Kuo R."/>
            <person name="Ohm R.A."/>
            <person name="Bhattacharya S.S."/>
            <person name="Shirouzu T."/>
            <person name="Yoshinaga Y."/>
            <person name="Martin F.M."/>
            <person name="Grigoriev I.V."/>
            <person name="Hibbett D.S."/>
        </authorList>
    </citation>
    <scope>NUCLEOTIDE SEQUENCE [LARGE SCALE GENOMIC DNA]</scope>
    <source>
        <strain evidence="1 2">CBS 109695</strain>
    </source>
</reference>
<keyword evidence="2" id="KW-1185">Reference proteome</keyword>
<dbReference type="Proteomes" id="UP000076532">
    <property type="component" value="Unassembled WGS sequence"/>
</dbReference>
<sequence length="249" mass="26679">MRPLPRSAGPTGPIDDALPNVCRDRMNLRQHITSPPTNDYHSRYHCDTQAAIVSRLFGVRAARGAIDEAISRHGPPLPGACISHQHNQQLLPSFRWSAALKAASHRRALHPLPTLNRRAPALQPPAPVHASPSTLHEESRLPTLLGCATFPSPSSKAPPAPDLHAAVWMRSHALALARTHPHAHARPPDRPTCTCQTHGAMHLCPGPLARATSPLHSGILARPAAHLMCGSAPWAKSIKGVTVDGPMCV</sequence>
<evidence type="ECO:0000313" key="2">
    <source>
        <dbReference type="Proteomes" id="UP000076532"/>
    </source>
</evidence>
<organism evidence="1 2">
    <name type="scientific">Athelia psychrophila</name>
    <dbReference type="NCBI Taxonomy" id="1759441"/>
    <lineage>
        <taxon>Eukaryota</taxon>
        <taxon>Fungi</taxon>
        <taxon>Dikarya</taxon>
        <taxon>Basidiomycota</taxon>
        <taxon>Agaricomycotina</taxon>
        <taxon>Agaricomycetes</taxon>
        <taxon>Agaricomycetidae</taxon>
        <taxon>Atheliales</taxon>
        <taxon>Atheliaceae</taxon>
        <taxon>Athelia</taxon>
    </lineage>
</organism>
<dbReference type="EMBL" id="KV417923">
    <property type="protein sequence ID" value="KZP04429.1"/>
    <property type="molecule type" value="Genomic_DNA"/>
</dbReference>
<protein>
    <submittedName>
        <fullName evidence="1">Uncharacterized protein</fullName>
    </submittedName>
</protein>